<evidence type="ECO:0000256" key="7">
    <source>
        <dbReference type="ARBA" id="ARBA00023125"/>
    </source>
</evidence>
<comment type="function">
    <text evidence="9">CRISPR (clustered regularly interspaced short palindromic repeat), is an adaptive immune system that provides protection against mobile genetic elements (viruses, transposable elements and conjugative plasmids). CRISPR clusters contain spacers, sequences complementary to antecedent mobile elements, and target invading nucleic acids. CRISPR clusters are transcribed and processed into CRISPR RNA (crRNA). Acts as a dsDNA endonuclease. Involved in the integration of spacer DNA into the CRISPR cassette.</text>
</comment>
<comment type="similarity">
    <text evidence="9">Belongs to the CRISPR-associated endonuclease Cas1 family.</text>
</comment>
<dbReference type="HAMAP" id="MF_01470">
    <property type="entry name" value="Cas1"/>
    <property type="match status" value="1"/>
</dbReference>
<evidence type="ECO:0000256" key="1">
    <source>
        <dbReference type="ARBA" id="ARBA00022722"/>
    </source>
</evidence>
<keyword evidence="8 9" id="KW-0464">Manganese</keyword>
<dbReference type="PANTHER" id="PTHR43219">
    <property type="entry name" value="CRISPR-ASSOCIATED ENDONUCLEASE CAS1"/>
    <property type="match status" value="1"/>
</dbReference>
<evidence type="ECO:0000256" key="2">
    <source>
        <dbReference type="ARBA" id="ARBA00022723"/>
    </source>
</evidence>
<evidence type="ECO:0000313" key="10">
    <source>
        <dbReference type="EMBL" id="MCC2217642.1"/>
    </source>
</evidence>
<keyword evidence="1 9" id="KW-0540">Nuclease</keyword>
<evidence type="ECO:0000256" key="3">
    <source>
        <dbReference type="ARBA" id="ARBA00022759"/>
    </source>
</evidence>
<dbReference type="InterPro" id="IPR042206">
    <property type="entry name" value="CRISPR-assoc_Cas1_C"/>
</dbReference>
<feature type="binding site" evidence="9">
    <location>
        <position position="237"/>
    </location>
    <ligand>
        <name>Mn(2+)</name>
        <dbReference type="ChEBI" id="CHEBI:29035"/>
    </ligand>
</feature>
<dbReference type="EC" id="3.1.-.-" evidence="9"/>
<gene>
    <name evidence="10" type="primary">cas1b</name>
    <name evidence="9" type="synonym">cas1</name>
    <name evidence="10" type="ORF">LKD28_01155</name>
</gene>
<organism evidence="10 11">
    <name type="scientific">Coprococcus hominis</name>
    <name type="common">ex Arizal et al. 2022</name>
    <dbReference type="NCBI Taxonomy" id="2881262"/>
    <lineage>
        <taxon>Bacteria</taxon>
        <taxon>Bacillati</taxon>
        <taxon>Bacillota</taxon>
        <taxon>Clostridia</taxon>
        <taxon>Lachnospirales</taxon>
        <taxon>Lachnospiraceae</taxon>
        <taxon>Coprococcus</taxon>
    </lineage>
</organism>
<evidence type="ECO:0000256" key="5">
    <source>
        <dbReference type="ARBA" id="ARBA00022842"/>
    </source>
</evidence>
<comment type="cofactor">
    <cofactor evidence="9">
        <name>Mg(2+)</name>
        <dbReference type="ChEBI" id="CHEBI:18420"/>
    </cofactor>
    <cofactor evidence="9">
        <name>Mn(2+)</name>
        <dbReference type="ChEBI" id="CHEBI:29035"/>
    </cofactor>
</comment>
<dbReference type="InterPro" id="IPR019858">
    <property type="entry name" value="CRISPR-assoc_Cas1_HMARI/TNEAP"/>
</dbReference>
<keyword evidence="4 9" id="KW-0378">Hydrolase</keyword>
<proteinExistence type="inferred from homology"/>
<keyword evidence="5 9" id="KW-0460">Magnesium</keyword>
<keyword evidence="7 9" id="KW-0238">DNA-binding</keyword>
<reference evidence="10 11" key="1">
    <citation type="submission" date="2021-10" db="EMBL/GenBank/DDBJ databases">
        <title>Anaerobic single-cell dispensing facilitates the cultivation of human gut bacteria.</title>
        <authorList>
            <person name="Afrizal A."/>
        </authorList>
    </citation>
    <scope>NUCLEOTIDE SEQUENCE [LARGE SCALE GENOMIC DNA]</scope>
    <source>
        <strain evidence="10 11">CLA-AA-H212</strain>
    </source>
</reference>
<dbReference type="NCBIfam" id="TIGR00287">
    <property type="entry name" value="cas1"/>
    <property type="match status" value="1"/>
</dbReference>
<keyword evidence="2 9" id="KW-0479">Metal-binding</keyword>
<dbReference type="NCBIfam" id="TIGR03641">
    <property type="entry name" value="cas1_HMARI"/>
    <property type="match status" value="1"/>
</dbReference>
<evidence type="ECO:0000313" key="11">
    <source>
        <dbReference type="Proteomes" id="UP001198495"/>
    </source>
</evidence>
<name>A0ABS8FMM2_9FIRM</name>
<dbReference type="Proteomes" id="UP001198495">
    <property type="component" value="Unassembled WGS sequence"/>
</dbReference>
<comment type="subunit">
    <text evidence="9">Homodimer, forms a heterotetramer with a Cas2 homodimer.</text>
</comment>
<dbReference type="Gene3D" id="3.100.10.20">
    <property type="entry name" value="CRISPR-associated endonuclease Cas1, N-terminal domain"/>
    <property type="match status" value="1"/>
</dbReference>
<feature type="binding site" evidence="9">
    <location>
        <position position="222"/>
    </location>
    <ligand>
        <name>Mn(2+)</name>
        <dbReference type="ChEBI" id="CHEBI:29035"/>
    </ligand>
</feature>
<evidence type="ECO:0000256" key="8">
    <source>
        <dbReference type="ARBA" id="ARBA00023211"/>
    </source>
</evidence>
<dbReference type="Pfam" id="PF01867">
    <property type="entry name" value="Cas_Cas1"/>
    <property type="match status" value="1"/>
</dbReference>
<comment type="caution">
    <text evidence="10">The sequence shown here is derived from an EMBL/GenBank/DDBJ whole genome shotgun (WGS) entry which is preliminary data.</text>
</comment>
<keyword evidence="11" id="KW-1185">Reference proteome</keyword>
<evidence type="ECO:0000256" key="6">
    <source>
        <dbReference type="ARBA" id="ARBA00023118"/>
    </source>
</evidence>
<dbReference type="InterPro" id="IPR002729">
    <property type="entry name" value="CRISPR-assoc_Cas1"/>
</dbReference>
<dbReference type="PANTHER" id="PTHR43219:SF1">
    <property type="entry name" value="CRISPR-ASSOCIATED ENDONUCLEASE CAS1"/>
    <property type="match status" value="1"/>
</dbReference>
<dbReference type="Gene3D" id="1.20.120.920">
    <property type="entry name" value="CRISPR-associated endonuclease Cas1, C-terminal domain"/>
    <property type="match status" value="1"/>
</dbReference>
<keyword evidence="3 9" id="KW-0255">Endonuclease</keyword>
<keyword evidence="6 9" id="KW-0051">Antiviral defense</keyword>
<dbReference type="InterPro" id="IPR042211">
    <property type="entry name" value="CRISPR-assoc_Cas1_N"/>
</dbReference>
<feature type="binding site" evidence="9">
    <location>
        <position position="157"/>
    </location>
    <ligand>
        <name>Mn(2+)</name>
        <dbReference type="ChEBI" id="CHEBI:29035"/>
    </ligand>
</feature>
<evidence type="ECO:0000256" key="4">
    <source>
        <dbReference type="ARBA" id="ARBA00022801"/>
    </source>
</evidence>
<dbReference type="EMBL" id="JAJEQT010000001">
    <property type="protein sequence ID" value="MCC2217642.1"/>
    <property type="molecule type" value="Genomic_DNA"/>
</dbReference>
<dbReference type="RefSeq" id="WP_227572812.1">
    <property type="nucleotide sequence ID" value="NZ_JAJEQT010000001.1"/>
</dbReference>
<sequence>MEETYYIFTNGSLARKDNTLRFVSEDGNKRDLPIENISDIYIFSEINLNISLLNLLSKMGISVHFFNYYQYYIGSFYPKEQKLAGKLLTQQAEHYLNPEKRLFLAQAFINSASYNIFRNLRYYNGRGKNVQPYMDQIVEYRKYIPKTESITELMGIEGNIRKTYYQAWNTIIDQNIDFSKRVMRPPDNMINSLISFVNSLIYTKVLTEIYKTQINPTISYLHEPGAKRFSLALDISEIFKPLIGDRLIFSLLNRNQITEQSFVNELNGLQLKKSAVQTIVEELDTRLQTTIKHRDLNKYVSYQYLMRLEIFKLIKHLTGEKEYTGFEIWW</sequence>
<evidence type="ECO:0000256" key="9">
    <source>
        <dbReference type="HAMAP-Rule" id="MF_01470"/>
    </source>
</evidence>
<accession>A0ABS8FMM2</accession>
<dbReference type="GO" id="GO:0004519">
    <property type="term" value="F:endonuclease activity"/>
    <property type="evidence" value="ECO:0007669"/>
    <property type="project" value="UniProtKB-KW"/>
</dbReference>
<dbReference type="CDD" id="cd09722">
    <property type="entry name" value="Cas1_I-B"/>
    <property type="match status" value="1"/>
</dbReference>
<protein>
    <recommendedName>
        <fullName evidence="9">CRISPR-associated endonuclease Cas1</fullName>
        <ecNumber evidence="9">3.1.-.-</ecNumber>
    </recommendedName>
</protein>